<sequence>MLNVSKRDKIRNNTVWSKVSILAAAESFRGNISNVQSYTMITFKLYTPAGNDTQSN</sequence>
<name>A0A0B7BXG6_9EUPU</name>
<evidence type="ECO:0000313" key="1">
    <source>
        <dbReference type="EMBL" id="CEK97607.1"/>
    </source>
</evidence>
<organism evidence="1">
    <name type="scientific">Arion vulgaris</name>
    <dbReference type="NCBI Taxonomy" id="1028688"/>
    <lineage>
        <taxon>Eukaryota</taxon>
        <taxon>Metazoa</taxon>
        <taxon>Spiralia</taxon>
        <taxon>Lophotrochozoa</taxon>
        <taxon>Mollusca</taxon>
        <taxon>Gastropoda</taxon>
        <taxon>Heterobranchia</taxon>
        <taxon>Euthyneura</taxon>
        <taxon>Panpulmonata</taxon>
        <taxon>Eupulmonata</taxon>
        <taxon>Stylommatophora</taxon>
        <taxon>Helicina</taxon>
        <taxon>Arionoidea</taxon>
        <taxon>Arionidae</taxon>
        <taxon>Arion</taxon>
    </lineage>
</organism>
<protein>
    <submittedName>
        <fullName evidence="1">Uncharacterized protein</fullName>
    </submittedName>
</protein>
<proteinExistence type="predicted"/>
<reference evidence="1" key="1">
    <citation type="submission" date="2014-12" db="EMBL/GenBank/DDBJ databases">
        <title>Insight into the proteome of Arion vulgaris.</title>
        <authorList>
            <person name="Aradska J."/>
            <person name="Bulat T."/>
            <person name="Smidak R."/>
            <person name="Sarate P."/>
            <person name="Gangsoo J."/>
            <person name="Sialana F."/>
            <person name="Bilban M."/>
            <person name="Lubec G."/>
        </authorList>
    </citation>
    <scope>NUCLEOTIDE SEQUENCE</scope>
    <source>
        <tissue evidence="1">Skin</tissue>
    </source>
</reference>
<gene>
    <name evidence="1" type="primary">ORF216356</name>
</gene>
<dbReference type="AlphaFoldDB" id="A0A0B7BXG6"/>
<accession>A0A0B7BXG6</accession>
<dbReference type="EMBL" id="HACG01050742">
    <property type="protein sequence ID" value="CEK97607.1"/>
    <property type="molecule type" value="Transcribed_RNA"/>
</dbReference>